<feature type="non-terminal residue" evidence="2">
    <location>
        <position position="146"/>
    </location>
</feature>
<dbReference type="AlphaFoldDB" id="A0A1B6H1M6"/>
<sequence length="146" mass="15852">FGAIAAATYKLVGNTTYDEDNEASSTAFSYSLQSVSEDELSDVEYTDDQTESNHDEDEENDDAEDNENNPLQNTITADMLRGALENARGMNEPVAIASTSAASMSTNDSSNAPSQSFAYQTQLELMKEFGFHDETAIRNALILTNG</sequence>
<dbReference type="InterPro" id="IPR009060">
    <property type="entry name" value="UBA-like_sf"/>
</dbReference>
<gene>
    <name evidence="2" type="ORF">g.46616</name>
</gene>
<organism evidence="2">
    <name type="scientific">Cuerna arida</name>
    <dbReference type="NCBI Taxonomy" id="1464854"/>
    <lineage>
        <taxon>Eukaryota</taxon>
        <taxon>Metazoa</taxon>
        <taxon>Ecdysozoa</taxon>
        <taxon>Arthropoda</taxon>
        <taxon>Hexapoda</taxon>
        <taxon>Insecta</taxon>
        <taxon>Pterygota</taxon>
        <taxon>Neoptera</taxon>
        <taxon>Paraneoptera</taxon>
        <taxon>Hemiptera</taxon>
        <taxon>Auchenorrhyncha</taxon>
        <taxon>Membracoidea</taxon>
        <taxon>Cicadellidae</taxon>
        <taxon>Cicadellinae</taxon>
        <taxon>Proconiini</taxon>
        <taxon>Cuerna</taxon>
    </lineage>
</organism>
<evidence type="ECO:0008006" key="3">
    <source>
        <dbReference type="Google" id="ProtNLM"/>
    </source>
</evidence>
<proteinExistence type="predicted"/>
<dbReference type="SUPFAM" id="SSF46934">
    <property type="entry name" value="UBA-like"/>
    <property type="match status" value="1"/>
</dbReference>
<evidence type="ECO:0000313" key="2">
    <source>
        <dbReference type="EMBL" id="JAS68520.1"/>
    </source>
</evidence>
<name>A0A1B6H1M6_9HEMI</name>
<reference evidence="2" key="1">
    <citation type="submission" date="2015-11" db="EMBL/GenBank/DDBJ databases">
        <title>De novo transcriptome assembly of four potential Pierce s Disease insect vectors from Arizona vineyards.</title>
        <authorList>
            <person name="Tassone E.E."/>
        </authorList>
    </citation>
    <scope>NUCLEOTIDE SEQUENCE</scope>
</reference>
<evidence type="ECO:0000256" key="1">
    <source>
        <dbReference type="SAM" id="MobiDB-lite"/>
    </source>
</evidence>
<dbReference type="Gene3D" id="1.10.8.10">
    <property type="entry name" value="DNA helicase RuvA subunit, C-terminal domain"/>
    <property type="match status" value="1"/>
</dbReference>
<protein>
    <recommendedName>
        <fullName evidence="3">UBA domain-containing protein</fullName>
    </recommendedName>
</protein>
<feature type="region of interest" description="Disordered" evidence="1">
    <location>
        <begin position="28"/>
        <end position="74"/>
    </location>
</feature>
<dbReference type="EMBL" id="GECZ01001249">
    <property type="protein sequence ID" value="JAS68520.1"/>
    <property type="molecule type" value="Transcribed_RNA"/>
</dbReference>
<feature type="non-terminal residue" evidence="2">
    <location>
        <position position="1"/>
    </location>
</feature>
<accession>A0A1B6H1M6</accession>
<feature type="compositionally biased region" description="Acidic residues" evidence="1">
    <location>
        <begin position="36"/>
        <end position="67"/>
    </location>
</feature>